<evidence type="ECO:0000256" key="4">
    <source>
        <dbReference type="PROSITE-ProRule" id="PRU00433"/>
    </source>
</evidence>
<protein>
    <recommendedName>
        <fullName evidence="5">Cytochrome c domain-containing protein</fullName>
    </recommendedName>
</protein>
<dbReference type="GO" id="GO:0020037">
    <property type="term" value="F:heme binding"/>
    <property type="evidence" value="ECO:0007669"/>
    <property type="project" value="InterPro"/>
</dbReference>
<evidence type="ECO:0000256" key="3">
    <source>
        <dbReference type="ARBA" id="ARBA00023004"/>
    </source>
</evidence>
<proteinExistence type="predicted"/>
<dbReference type="GO" id="GO:0046872">
    <property type="term" value="F:metal ion binding"/>
    <property type="evidence" value="ECO:0007669"/>
    <property type="project" value="UniProtKB-KW"/>
</dbReference>
<dbReference type="GO" id="GO:0004130">
    <property type="term" value="F:cytochrome-c peroxidase activity"/>
    <property type="evidence" value="ECO:0007669"/>
    <property type="project" value="TreeGrafter"/>
</dbReference>
<accession>A0A238JGM0</accession>
<evidence type="ECO:0000313" key="7">
    <source>
        <dbReference type="Proteomes" id="UP000225972"/>
    </source>
</evidence>
<sequence>MKPNYKTAYLRDIAGMALVLALCAGTSRSEPMGEPHLQIVPRDASEAAKVAAVVAISTDFSQPERFEHRPAGLATLMDAPSRKSFSMPQPNLNEDQGLDFVLGQSLFEKLWVTPPSATVSSDGLGPLYNARACSICHIGNGRGRPPLDDTDRLGALFLRVSVPDEASSLAPDLLDKMSNAPEPTYGLQLQDKSVAGLPAEGRLAVRYSPVAVTLADGTIVELQNPEYALQNPGYGDLHPQAQFSPRIAPQMIGLGLLEAIPEADILAHADPDDQDGDGISGRANLVWSKEYDQWMLGRFGLKAGASTVRAQSMAAANGDIGLSNSLFPAASGDCTAQQTACLNAPDGNTAAQGGVEASDPVMDLMTFYSQTLAVPARRDVDDPEVLKGKSAFYQAGCPACHVPKFVTHRLADRAEHSFQLIWPYTDMLLHDMGEGLADNRPEWRANGREWRTPPLWGIGLTQTVSGHSRFLHDGRARTLLEAILWHGGEATAAQQAVIAMPKSQRDALIAFLESL</sequence>
<dbReference type="InterPro" id="IPR010538">
    <property type="entry name" value="DHOR"/>
</dbReference>
<evidence type="ECO:0000259" key="5">
    <source>
        <dbReference type="PROSITE" id="PS51007"/>
    </source>
</evidence>
<keyword evidence="2 4" id="KW-0479">Metal-binding</keyword>
<dbReference type="InterPro" id="IPR051395">
    <property type="entry name" value="Cytochrome_c_Peroxidase/MauG"/>
</dbReference>
<dbReference type="PANTHER" id="PTHR30600">
    <property type="entry name" value="CYTOCHROME C PEROXIDASE-RELATED"/>
    <property type="match status" value="1"/>
</dbReference>
<dbReference type="InterPro" id="IPR009056">
    <property type="entry name" value="Cyt_c-like_dom"/>
</dbReference>
<dbReference type="Proteomes" id="UP000225972">
    <property type="component" value="Unassembled WGS sequence"/>
</dbReference>
<dbReference type="PIRSF" id="PIRSF028099">
    <property type="entry name" value="DUF1111"/>
    <property type="match status" value="1"/>
</dbReference>
<keyword evidence="1 4" id="KW-0349">Heme</keyword>
<dbReference type="GO" id="GO:0009055">
    <property type="term" value="F:electron transfer activity"/>
    <property type="evidence" value="ECO:0007669"/>
    <property type="project" value="InterPro"/>
</dbReference>
<keyword evidence="3 4" id="KW-0408">Iron</keyword>
<dbReference type="PROSITE" id="PS51007">
    <property type="entry name" value="CYTC"/>
    <property type="match status" value="1"/>
</dbReference>
<dbReference type="AlphaFoldDB" id="A0A238JGM0"/>
<dbReference type="Gene3D" id="1.10.760.10">
    <property type="entry name" value="Cytochrome c-like domain"/>
    <property type="match status" value="1"/>
</dbReference>
<keyword evidence="7" id="KW-1185">Reference proteome</keyword>
<dbReference type="Pfam" id="PF06537">
    <property type="entry name" value="DHOR"/>
    <property type="match status" value="1"/>
</dbReference>
<evidence type="ECO:0000256" key="2">
    <source>
        <dbReference type="ARBA" id="ARBA00022723"/>
    </source>
</evidence>
<dbReference type="RefSeq" id="WP_166652778.1">
    <property type="nucleotide sequence ID" value="NZ_FXXP01000002.1"/>
</dbReference>
<reference evidence="7" key="1">
    <citation type="submission" date="2017-05" db="EMBL/GenBank/DDBJ databases">
        <authorList>
            <person name="Rodrigo-Torres L."/>
            <person name="Arahal R. D."/>
            <person name="Lucena T."/>
        </authorList>
    </citation>
    <scope>NUCLEOTIDE SEQUENCE [LARGE SCALE GENOMIC DNA]</scope>
    <source>
        <strain evidence="7">CECT 8649</strain>
    </source>
</reference>
<feature type="domain" description="Cytochrome c" evidence="5">
    <location>
        <begin position="383"/>
        <end position="515"/>
    </location>
</feature>
<gene>
    <name evidence="6" type="ORF">TRP8649_03477</name>
</gene>
<evidence type="ECO:0000313" key="6">
    <source>
        <dbReference type="EMBL" id="SMX29344.1"/>
    </source>
</evidence>
<organism evidence="6 7">
    <name type="scientific">Pelagimonas phthalicica</name>
    <dbReference type="NCBI Taxonomy" id="1037362"/>
    <lineage>
        <taxon>Bacteria</taxon>
        <taxon>Pseudomonadati</taxon>
        <taxon>Pseudomonadota</taxon>
        <taxon>Alphaproteobacteria</taxon>
        <taxon>Rhodobacterales</taxon>
        <taxon>Roseobacteraceae</taxon>
        <taxon>Pelagimonas</taxon>
    </lineage>
</organism>
<evidence type="ECO:0000256" key="1">
    <source>
        <dbReference type="ARBA" id="ARBA00022617"/>
    </source>
</evidence>
<dbReference type="EMBL" id="FXXP01000002">
    <property type="protein sequence ID" value="SMX29344.1"/>
    <property type="molecule type" value="Genomic_DNA"/>
</dbReference>
<dbReference type="PANTHER" id="PTHR30600:SF4">
    <property type="entry name" value="CYTOCHROME C DOMAIN-CONTAINING PROTEIN"/>
    <property type="match status" value="1"/>
</dbReference>
<dbReference type="SUPFAM" id="SSF46626">
    <property type="entry name" value="Cytochrome c"/>
    <property type="match status" value="1"/>
</dbReference>
<dbReference type="InterPro" id="IPR036909">
    <property type="entry name" value="Cyt_c-like_dom_sf"/>
</dbReference>
<name>A0A238JGM0_9RHOB</name>